<protein>
    <recommendedName>
        <fullName evidence="3">MYND finger</fullName>
    </recommendedName>
</protein>
<dbReference type="AlphaFoldDB" id="A0A346B2E7"/>
<organism evidence="1 2">
    <name type="scientific">Megasphaera stantonii</name>
    <dbReference type="NCBI Taxonomy" id="2144175"/>
    <lineage>
        <taxon>Bacteria</taxon>
        <taxon>Bacillati</taxon>
        <taxon>Bacillota</taxon>
        <taxon>Negativicutes</taxon>
        <taxon>Veillonellales</taxon>
        <taxon>Veillonellaceae</taxon>
        <taxon>Megasphaera</taxon>
    </lineage>
</organism>
<evidence type="ECO:0000313" key="2">
    <source>
        <dbReference type="Proteomes" id="UP000254337"/>
    </source>
</evidence>
<keyword evidence="2" id="KW-1185">Reference proteome</keyword>
<dbReference type="OrthoDB" id="1625495at2"/>
<dbReference type="RefSeq" id="WP_107196839.1">
    <property type="nucleotide sequence ID" value="NZ_CP029462.1"/>
</dbReference>
<dbReference type="Proteomes" id="UP000254337">
    <property type="component" value="Chromosome"/>
</dbReference>
<proteinExistence type="predicted"/>
<name>A0A346B2E7_9FIRM</name>
<dbReference type="KEGG" id="meg:DKB62_12360"/>
<sequence length="152" mass="17890">MKRQAVCAVCGREFTADRVTQKYCSSYCRRYAHRHGANNHVRSSRKKEALRTFRCLKCGKLVRVTEPTDRRIKFCSAHCERLYWKHSKKVSSVVIRRAFQCRNCGTFVEVTEPKDKRTTFCSQACREKWFSLHRNKNTLHIKGNTAIRRSTV</sequence>
<evidence type="ECO:0000313" key="1">
    <source>
        <dbReference type="EMBL" id="AXL22290.1"/>
    </source>
</evidence>
<reference evidence="1 2" key="1">
    <citation type="submission" date="2018-05" db="EMBL/GenBank/DDBJ databases">
        <title>Complete genome sequence of Megasphaera sp. AJH120T, isolated from the ceca of a chicken.</title>
        <authorList>
            <person name="Maki J."/>
            <person name="Looft T."/>
        </authorList>
    </citation>
    <scope>NUCLEOTIDE SEQUENCE [LARGE SCALE GENOMIC DNA]</scope>
    <source>
        <strain evidence="1 2">AJH120</strain>
    </source>
</reference>
<accession>A0A346B2E7</accession>
<evidence type="ECO:0008006" key="3">
    <source>
        <dbReference type="Google" id="ProtNLM"/>
    </source>
</evidence>
<dbReference type="EMBL" id="CP029462">
    <property type="protein sequence ID" value="AXL22290.1"/>
    <property type="molecule type" value="Genomic_DNA"/>
</dbReference>
<gene>
    <name evidence="1" type="ORF">DKB62_12360</name>
</gene>